<dbReference type="PANTHER" id="PTHR16262">
    <property type="entry name" value="PEROXISOME ASSEMBLY PROTEIN 26"/>
    <property type="match status" value="1"/>
</dbReference>
<protein>
    <submittedName>
        <fullName evidence="2">Peroxisome assembly protein 26</fullName>
    </submittedName>
</protein>
<dbReference type="PANTHER" id="PTHR16262:SF2">
    <property type="entry name" value="PEROXISOME ASSEMBLY PROTEIN 26"/>
    <property type="match status" value="1"/>
</dbReference>
<evidence type="ECO:0000313" key="2">
    <source>
        <dbReference type="EMBL" id="ACO09200.1"/>
    </source>
</evidence>
<gene>
    <name evidence="2" type="primary">PEX26</name>
</gene>
<dbReference type="GO" id="GO:0051117">
    <property type="term" value="F:ATPase binding"/>
    <property type="evidence" value="ECO:0007669"/>
    <property type="project" value="TreeGrafter"/>
</dbReference>
<reference evidence="2" key="1">
    <citation type="submission" date="2009-03" db="EMBL/GenBank/DDBJ databases">
        <title>Osmerus mordax full-length cDNAs.</title>
        <authorList>
            <person name="von Schalburg K."/>
            <person name="Leong J."/>
            <person name="Cooper G."/>
            <person name="Davidson W.S."/>
            <person name="Koop B.F."/>
        </authorList>
    </citation>
    <scope>NUCLEOTIDE SEQUENCE</scope>
    <source>
        <tissue evidence="2">Brain</tissue>
    </source>
</reference>
<proteinExistence type="evidence at transcript level"/>
<organism evidence="2">
    <name type="scientific">Osmerus mordax</name>
    <name type="common">Rainbow smelt</name>
    <name type="synonym">Atherina mordax</name>
    <dbReference type="NCBI Taxonomy" id="8014"/>
    <lineage>
        <taxon>Eukaryota</taxon>
        <taxon>Metazoa</taxon>
        <taxon>Chordata</taxon>
        <taxon>Craniata</taxon>
        <taxon>Vertebrata</taxon>
        <taxon>Euteleostomi</taxon>
        <taxon>Actinopterygii</taxon>
        <taxon>Neopterygii</taxon>
        <taxon>Teleostei</taxon>
        <taxon>Stomiati</taxon>
        <taxon>Osmeriformes</taxon>
        <taxon>Osmeridae</taxon>
        <taxon>Osmerus</taxon>
    </lineage>
</organism>
<evidence type="ECO:0000256" key="1">
    <source>
        <dbReference type="SAM" id="MobiDB-lite"/>
    </source>
</evidence>
<dbReference type="Pfam" id="PF07163">
    <property type="entry name" value="Pex26"/>
    <property type="match status" value="1"/>
</dbReference>
<dbReference type="AlphaFoldDB" id="C1BJJ7"/>
<feature type="region of interest" description="Disordered" evidence="1">
    <location>
        <begin position="198"/>
        <end position="217"/>
    </location>
</feature>
<sequence length="310" mass="35090">MSNSTSLVNTRCFGSEHHSPALNANIVRTHSLLDLASEQLMVLRDFRNALDTCERGLESLTDNDGEQEDCRYAEFKAALCILGIQALAELNQWRGVLQWIIQQYECPEKMPAKIMQMCILLYTKVGEQAMVQEAGRSWLHYPSNRSQTGFRTVAELYLLHVLTPLGLLEEARDMILGEVGSDAFTDDQKQTALDMWEDKKNQSPAQPPGPHCGSSPDVTARLATPQGSVVQKLKAVLRFLCRKLSVATVGSIPLRRVFLAFILLYMLFVRIDPALQSSFPWISKLLQILKHMWNVMFAPYYRTRAQSKQL</sequence>
<dbReference type="GO" id="GO:0016558">
    <property type="term" value="P:protein import into peroxisome matrix"/>
    <property type="evidence" value="ECO:0007669"/>
    <property type="project" value="TreeGrafter"/>
</dbReference>
<dbReference type="InterPro" id="IPR010797">
    <property type="entry name" value="Pex26"/>
</dbReference>
<dbReference type="GO" id="GO:0044877">
    <property type="term" value="F:protein-containing complex binding"/>
    <property type="evidence" value="ECO:0007669"/>
    <property type="project" value="InterPro"/>
</dbReference>
<dbReference type="GO" id="GO:0005778">
    <property type="term" value="C:peroxisomal membrane"/>
    <property type="evidence" value="ECO:0007669"/>
    <property type="project" value="InterPro"/>
</dbReference>
<dbReference type="GO" id="GO:0045046">
    <property type="term" value="P:protein import into peroxisome membrane"/>
    <property type="evidence" value="ECO:0007669"/>
    <property type="project" value="InterPro"/>
</dbReference>
<name>C1BJJ7_OSMMO</name>
<accession>C1BJJ7</accession>
<dbReference type="EMBL" id="BT074776">
    <property type="protein sequence ID" value="ACO09200.1"/>
    <property type="molecule type" value="mRNA"/>
</dbReference>